<dbReference type="Gene3D" id="3.40.50.620">
    <property type="entry name" value="HUPs"/>
    <property type="match status" value="1"/>
</dbReference>
<evidence type="ECO:0000313" key="17">
    <source>
        <dbReference type="Proteomes" id="UP000466442"/>
    </source>
</evidence>
<comment type="similarity">
    <text evidence="3 14">Belongs to the class-I aminoacyl-tRNA synthetase family.</text>
</comment>
<keyword evidence="9" id="KW-0694">RNA-binding</keyword>
<evidence type="ECO:0000256" key="14">
    <source>
        <dbReference type="RuleBase" id="RU361234"/>
    </source>
</evidence>
<dbReference type="GO" id="GO:0006437">
    <property type="term" value="P:tyrosyl-tRNA aminoacylation"/>
    <property type="evidence" value="ECO:0007669"/>
    <property type="project" value="InterPro"/>
</dbReference>
<evidence type="ECO:0000256" key="15">
    <source>
        <dbReference type="SAM" id="MobiDB-lite"/>
    </source>
</evidence>
<keyword evidence="5" id="KW-0820">tRNA-binding</keyword>
<evidence type="ECO:0000256" key="1">
    <source>
        <dbReference type="ARBA" id="ARBA00004123"/>
    </source>
</evidence>
<dbReference type="GO" id="GO:0000049">
    <property type="term" value="F:tRNA binding"/>
    <property type="evidence" value="ECO:0007669"/>
    <property type="project" value="UniProtKB-UniRule"/>
</dbReference>
<evidence type="ECO:0000256" key="6">
    <source>
        <dbReference type="ARBA" id="ARBA00022598"/>
    </source>
</evidence>
<sequence>MVTTRKGTKSDHPGVGSTINVVESNVNNVVETETGAGSTTQDNTSQKLVTPALNKRKKKKTKKRTSTICPKFDDYDVSVHSSDNTLSNDSSSFTDGDLFTTPKASDLGLHSPARLRAHSFSDASPDSEYTPNNRRNSIAALITAADFLDSTQFNNFTSPPTDGNKVNENIASTPHADEVSPSLPIVDTLFKMGEGTENGSLTAEKKHELISRNLQEVLGDDKMKTILKERDLKIYWGTATTGKPHIAYFVPMSKIGDFLKAGCEVTILLADLHAYLDNMKAPWDLLALRTQYYEHSIKAMLSSIGVPLEKLKFVRGTDYQLSKEYTLDVYRLSSVITEHDAKKAGAEVVKQIDHPLLSGLLYPGLQALDEEHLHVDAQFGGIDQRKIFTFAEKYLPQLGYAKRIHLMNPMVPGLAGGKMSSSEEDSKIDLLDSASNVKKKLKKAFCEPGNIADNGVLSFAKHVVFSLLKDGENFVVNRNEANGGNIEFNKYQDLEDYFAQEKLHPADLKGAVEVYINRLLDPIRKTFEAADLKKLAAKAYPPPSKNKPGGGDEEIVPSRLDIRVGKIVEVSLHPDAESLYVEKIDLGEGAPRTIVSGLVNYVPIDQMLNRNVVVLCNLKPAKMRGIESCGMVLCASEETEQAKVVEPLDPPADSSPGDKVFTENYEGGQPDEVLNPKKKVWDKLQVDLKTTSNCEAAWQGNSLLTSKGKITCKSLKLASIK</sequence>
<dbReference type="PANTHER" id="PTHR11586:SF43">
    <property type="entry name" value="TYROSINE--TRNA LIGASE, CYTOPLASMIC"/>
    <property type="match status" value="1"/>
</dbReference>
<dbReference type="PANTHER" id="PTHR11586">
    <property type="entry name" value="TRNA-AMINOACYLATION COFACTOR ARC1 FAMILY MEMBER"/>
    <property type="match status" value="1"/>
</dbReference>
<evidence type="ECO:0000256" key="3">
    <source>
        <dbReference type="ARBA" id="ARBA00005594"/>
    </source>
</evidence>
<dbReference type="Pfam" id="PF01588">
    <property type="entry name" value="tRNA_bind"/>
    <property type="match status" value="1"/>
</dbReference>
<evidence type="ECO:0000256" key="9">
    <source>
        <dbReference type="ARBA" id="ARBA00022884"/>
    </source>
</evidence>
<keyword evidence="4" id="KW-0963">Cytoplasm</keyword>
<feature type="compositionally biased region" description="Polar residues" evidence="15">
    <location>
        <begin position="35"/>
        <end position="48"/>
    </location>
</feature>
<comment type="catalytic activity">
    <reaction evidence="13">
        <text>tRNA(Tyr) + L-tyrosine + ATP = L-tyrosyl-tRNA(Tyr) + AMP + diphosphate + H(+)</text>
        <dbReference type="Rhea" id="RHEA:10220"/>
        <dbReference type="Rhea" id="RHEA-COMP:9706"/>
        <dbReference type="Rhea" id="RHEA-COMP:9707"/>
        <dbReference type="ChEBI" id="CHEBI:15378"/>
        <dbReference type="ChEBI" id="CHEBI:30616"/>
        <dbReference type="ChEBI" id="CHEBI:33019"/>
        <dbReference type="ChEBI" id="CHEBI:58315"/>
        <dbReference type="ChEBI" id="CHEBI:78442"/>
        <dbReference type="ChEBI" id="CHEBI:78536"/>
        <dbReference type="ChEBI" id="CHEBI:456215"/>
        <dbReference type="EC" id="6.1.1.1"/>
    </reaction>
    <physiologicalReaction direction="left-to-right" evidence="13">
        <dbReference type="Rhea" id="RHEA:10221"/>
    </physiologicalReaction>
</comment>
<dbReference type="NCBIfam" id="TIGR00234">
    <property type="entry name" value="tyrS"/>
    <property type="match status" value="1"/>
</dbReference>
<dbReference type="SUPFAM" id="SSF52374">
    <property type="entry name" value="Nucleotidylyl transferase"/>
    <property type="match status" value="1"/>
</dbReference>
<dbReference type="GO" id="GO:0005737">
    <property type="term" value="C:cytoplasm"/>
    <property type="evidence" value="ECO:0007669"/>
    <property type="project" value="UniProtKB-SubCell"/>
</dbReference>
<comment type="caution">
    <text evidence="16">The sequence shown here is derived from an EMBL/GenBank/DDBJ whole genome shotgun (WGS) entry which is preliminary data.</text>
</comment>
<keyword evidence="10 14" id="KW-0648">Protein biosynthesis</keyword>
<keyword evidence="11 14" id="KW-0030">Aminoacyl-tRNA synthetase</keyword>
<keyword evidence="6 14" id="KW-0436">Ligase</keyword>
<dbReference type="InterPro" id="IPR002547">
    <property type="entry name" value="tRNA-bd_dom"/>
</dbReference>
<reference evidence="16" key="1">
    <citation type="journal article" date="2021" name="Mol. Ecol. Resour.">
        <title>Apolygus lucorum genome provides insights into omnivorousness and mesophyll feeding.</title>
        <authorList>
            <person name="Liu Y."/>
            <person name="Liu H."/>
            <person name="Wang H."/>
            <person name="Huang T."/>
            <person name="Liu B."/>
            <person name="Yang B."/>
            <person name="Yin L."/>
            <person name="Li B."/>
            <person name="Zhang Y."/>
            <person name="Zhang S."/>
            <person name="Jiang F."/>
            <person name="Zhang X."/>
            <person name="Ren Y."/>
            <person name="Wang B."/>
            <person name="Wang S."/>
            <person name="Lu Y."/>
            <person name="Wu K."/>
            <person name="Fan W."/>
            <person name="Wang G."/>
        </authorList>
    </citation>
    <scope>NUCLEOTIDE SEQUENCE</scope>
    <source>
        <strain evidence="16">12Hb</strain>
    </source>
</reference>
<organism evidence="16 17">
    <name type="scientific">Apolygus lucorum</name>
    <name type="common">Small green plant bug</name>
    <name type="synonym">Lygocoris lucorum</name>
    <dbReference type="NCBI Taxonomy" id="248454"/>
    <lineage>
        <taxon>Eukaryota</taxon>
        <taxon>Metazoa</taxon>
        <taxon>Ecdysozoa</taxon>
        <taxon>Arthropoda</taxon>
        <taxon>Hexapoda</taxon>
        <taxon>Insecta</taxon>
        <taxon>Pterygota</taxon>
        <taxon>Neoptera</taxon>
        <taxon>Paraneoptera</taxon>
        <taxon>Hemiptera</taxon>
        <taxon>Heteroptera</taxon>
        <taxon>Panheteroptera</taxon>
        <taxon>Cimicomorpha</taxon>
        <taxon>Miridae</taxon>
        <taxon>Mirini</taxon>
        <taxon>Apolygus</taxon>
    </lineage>
</organism>
<evidence type="ECO:0000313" key="16">
    <source>
        <dbReference type="EMBL" id="KAF6204982.1"/>
    </source>
</evidence>
<dbReference type="PROSITE" id="PS50886">
    <property type="entry name" value="TRBD"/>
    <property type="match status" value="1"/>
</dbReference>
<dbReference type="SUPFAM" id="SSF50249">
    <property type="entry name" value="Nucleic acid-binding proteins"/>
    <property type="match status" value="1"/>
</dbReference>
<dbReference type="InterPro" id="IPR014729">
    <property type="entry name" value="Rossmann-like_a/b/a_fold"/>
</dbReference>
<dbReference type="PRINTS" id="PR01040">
    <property type="entry name" value="TRNASYNTHTYR"/>
</dbReference>
<dbReference type="GO" id="GO:0004831">
    <property type="term" value="F:tyrosine-tRNA ligase activity"/>
    <property type="evidence" value="ECO:0007669"/>
    <property type="project" value="UniProtKB-EC"/>
</dbReference>
<dbReference type="InterPro" id="IPR012340">
    <property type="entry name" value="NA-bd_OB-fold"/>
</dbReference>
<keyword evidence="12" id="KW-0539">Nucleus</keyword>
<evidence type="ECO:0000256" key="2">
    <source>
        <dbReference type="ARBA" id="ARBA00004496"/>
    </source>
</evidence>
<dbReference type="EMBL" id="WIXP02000009">
    <property type="protein sequence ID" value="KAF6204982.1"/>
    <property type="molecule type" value="Genomic_DNA"/>
</dbReference>
<comment type="subcellular location">
    <subcellularLocation>
        <location evidence="2">Cytoplasm</location>
    </subcellularLocation>
    <subcellularLocation>
        <location evidence="1">Nucleus</location>
    </subcellularLocation>
</comment>
<dbReference type="CDD" id="cd02799">
    <property type="entry name" value="tRNA_bind_EMAP-II_like"/>
    <property type="match status" value="1"/>
</dbReference>
<proteinExistence type="inferred from homology"/>
<keyword evidence="8 14" id="KW-0067">ATP-binding</keyword>
<dbReference type="Pfam" id="PF00579">
    <property type="entry name" value="tRNA-synt_1b"/>
    <property type="match status" value="1"/>
</dbReference>
<feature type="compositionally biased region" description="Basic residues" evidence="15">
    <location>
        <begin position="54"/>
        <end position="65"/>
    </location>
</feature>
<evidence type="ECO:0000256" key="11">
    <source>
        <dbReference type="ARBA" id="ARBA00023146"/>
    </source>
</evidence>
<dbReference type="GO" id="GO:0005524">
    <property type="term" value="F:ATP binding"/>
    <property type="evidence" value="ECO:0007669"/>
    <property type="project" value="UniProtKB-KW"/>
</dbReference>
<dbReference type="FunFam" id="3.40.50.620:FF:000040">
    <property type="entry name" value="Tyrosine--tRNA ligase"/>
    <property type="match status" value="1"/>
</dbReference>
<evidence type="ECO:0000256" key="8">
    <source>
        <dbReference type="ARBA" id="ARBA00022840"/>
    </source>
</evidence>
<dbReference type="EC" id="6.1.1.1" evidence="14"/>
<accession>A0A6A4JTC3</accession>
<dbReference type="InterPro" id="IPR002307">
    <property type="entry name" value="Tyr-tRNA-ligase"/>
</dbReference>
<dbReference type="GO" id="GO:0006950">
    <property type="term" value="P:response to stress"/>
    <property type="evidence" value="ECO:0007669"/>
    <property type="project" value="UniProtKB-ARBA"/>
</dbReference>
<keyword evidence="17" id="KW-1185">Reference proteome</keyword>
<evidence type="ECO:0000256" key="13">
    <source>
        <dbReference type="ARBA" id="ARBA00048400"/>
    </source>
</evidence>
<dbReference type="AlphaFoldDB" id="A0A6A4JTC3"/>
<evidence type="ECO:0000256" key="12">
    <source>
        <dbReference type="ARBA" id="ARBA00023242"/>
    </source>
</evidence>
<evidence type="ECO:0000256" key="7">
    <source>
        <dbReference type="ARBA" id="ARBA00022741"/>
    </source>
</evidence>
<dbReference type="NCBIfam" id="NF006330">
    <property type="entry name" value="PRK08560.1"/>
    <property type="match status" value="1"/>
</dbReference>
<keyword evidence="7 14" id="KW-0547">Nucleotide-binding</keyword>
<dbReference type="Gene3D" id="1.10.240.10">
    <property type="entry name" value="Tyrosyl-Transfer RNA Synthetase"/>
    <property type="match status" value="1"/>
</dbReference>
<dbReference type="InterPro" id="IPR051270">
    <property type="entry name" value="Tyrosine-tRNA_ligase_regulator"/>
</dbReference>
<dbReference type="InterPro" id="IPR002305">
    <property type="entry name" value="aa-tRNA-synth_Ic"/>
</dbReference>
<evidence type="ECO:0000256" key="5">
    <source>
        <dbReference type="ARBA" id="ARBA00022555"/>
    </source>
</evidence>
<name>A0A6A4JTC3_APOLU</name>
<evidence type="ECO:0000256" key="10">
    <source>
        <dbReference type="ARBA" id="ARBA00022917"/>
    </source>
</evidence>
<dbReference type="FunFam" id="2.40.50.140:FF:000047">
    <property type="entry name" value="tyrosine--tRNA ligase, cytoplasmic isoform X2"/>
    <property type="match status" value="1"/>
</dbReference>
<evidence type="ECO:0000256" key="4">
    <source>
        <dbReference type="ARBA" id="ARBA00022490"/>
    </source>
</evidence>
<dbReference type="CDD" id="cd00805">
    <property type="entry name" value="TyrRS_core"/>
    <property type="match status" value="1"/>
</dbReference>
<dbReference type="FunFam" id="1.10.240.10:FF:000004">
    <property type="entry name" value="Tyrosine--tRNA ligase"/>
    <property type="match status" value="1"/>
</dbReference>
<feature type="region of interest" description="Disordered" evidence="15">
    <location>
        <begin position="33"/>
        <end position="65"/>
    </location>
</feature>
<dbReference type="OrthoDB" id="197206at2759"/>
<feature type="region of interest" description="Disordered" evidence="15">
    <location>
        <begin position="1"/>
        <end position="20"/>
    </location>
</feature>
<protein>
    <recommendedName>
        <fullName evidence="14">Tyrosine--tRNA ligase</fullName>
        <ecNumber evidence="14">6.1.1.1</ecNumber>
    </recommendedName>
    <alternativeName>
        <fullName evidence="14">Tyrosyl-tRNA synthetase</fullName>
    </alternativeName>
</protein>
<dbReference type="Gene3D" id="2.40.50.140">
    <property type="entry name" value="Nucleic acid-binding proteins"/>
    <property type="match status" value="1"/>
</dbReference>
<gene>
    <name evidence="16" type="ORF">GE061_019149</name>
</gene>
<dbReference type="GO" id="GO:0005634">
    <property type="term" value="C:nucleus"/>
    <property type="evidence" value="ECO:0007669"/>
    <property type="project" value="UniProtKB-SubCell"/>
</dbReference>
<dbReference type="Proteomes" id="UP000466442">
    <property type="component" value="Linkage Group LG9"/>
</dbReference>